<evidence type="ECO:0000256" key="1">
    <source>
        <dbReference type="ARBA" id="ARBA00004123"/>
    </source>
</evidence>
<dbReference type="GO" id="GO:0071037">
    <property type="term" value="P:nuclear polyadenylation-dependent snRNA catabolic process"/>
    <property type="evidence" value="ECO:0007669"/>
    <property type="project" value="TreeGrafter"/>
</dbReference>
<protein>
    <submittedName>
        <fullName evidence="11">Mrna-nucleus export-related protein</fullName>
    </submittedName>
</protein>
<dbReference type="Proteomes" id="UP000188533">
    <property type="component" value="Unassembled WGS sequence"/>
</dbReference>
<dbReference type="GO" id="GO:0031499">
    <property type="term" value="C:TRAMP complex"/>
    <property type="evidence" value="ECO:0007669"/>
    <property type="project" value="TreeGrafter"/>
</dbReference>
<evidence type="ECO:0000256" key="2">
    <source>
        <dbReference type="ARBA" id="ARBA00022664"/>
    </source>
</evidence>
<feature type="compositionally biased region" description="Basic and acidic residues" evidence="9">
    <location>
        <begin position="39"/>
        <end position="52"/>
    </location>
</feature>
<keyword evidence="4" id="KW-0677">Repeat</keyword>
<evidence type="ECO:0000256" key="3">
    <source>
        <dbReference type="ARBA" id="ARBA00022723"/>
    </source>
</evidence>
<keyword evidence="5 8" id="KW-0863">Zinc-finger</keyword>
<feature type="domain" description="CCHC-type" evidence="10">
    <location>
        <begin position="188"/>
        <end position="203"/>
    </location>
</feature>
<dbReference type="SMART" id="SM00343">
    <property type="entry name" value="ZnF_C2HC"/>
    <property type="match status" value="4"/>
</dbReference>
<comment type="caution">
    <text evidence="11">The sequence shown here is derived from an EMBL/GenBank/DDBJ whole genome shotgun (WGS) entry which is preliminary data.</text>
</comment>
<keyword evidence="6" id="KW-0862">Zinc</keyword>
<keyword evidence="3" id="KW-0479">Metal-binding</keyword>
<evidence type="ECO:0000256" key="4">
    <source>
        <dbReference type="ARBA" id="ARBA00022737"/>
    </source>
</evidence>
<feature type="domain" description="CCHC-type" evidence="10">
    <location>
        <begin position="271"/>
        <end position="284"/>
    </location>
</feature>
<evidence type="ECO:0000256" key="7">
    <source>
        <dbReference type="ARBA" id="ARBA00023242"/>
    </source>
</evidence>
<dbReference type="GO" id="GO:0071036">
    <property type="term" value="P:nuclear polyadenylation-dependent snoRNA catabolic process"/>
    <property type="evidence" value="ECO:0007669"/>
    <property type="project" value="TreeGrafter"/>
</dbReference>
<dbReference type="GO" id="GO:0008270">
    <property type="term" value="F:zinc ion binding"/>
    <property type="evidence" value="ECO:0007669"/>
    <property type="project" value="UniProtKB-KW"/>
</dbReference>
<dbReference type="GO" id="GO:0003723">
    <property type="term" value="F:RNA binding"/>
    <property type="evidence" value="ECO:0007669"/>
    <property type="project" value="TreeGrafter"/>
</dbReference>
<feature type="compositionally biased region" description="Basic and acidic residues" evidence="9">
    <location>
        <begin position="431"/>
        <end position="486"/>
    </location>
</feature>
<reference evidence="11 12" key="2">
    <citation type="submission" date="2017-02" db="EMBL/GenBank/DDBJ databases">
        <title>A genome survey and senescence transcriptome analysis in Lentinula edodes.</title>
        <authorList>
            <person name="Sakamoto Y."/>
            <person name="Nakade K."/>
            <person name="Sato S."/>
            <person name="Yoshida Y."/>
            <person name="Miyazaki K."/>
            <person name="Natsume S."/>
            <person name="Konno N."/>
        </authorList>
    </citation>
    <scope>NUCLEOTIDE SEQUENCE [LARGE SCALE GENOMIC DNA]</scope>
    <source>
        <strain evidence="11 12">NBRC 111202</strain>
    </source>
</reference>
<dbReference type="InterPro" id="IPR051644">
    <property type="entry name" value="TRAMP_AT-DNA-binding"/>
</dbReference>
<feature type="region of interest" description="Disordered" evidence="9">
    <location>
        <begin position="363"/>
        <end position="498"/>
    </location>
</feature>
<keyword evidence="2" id="KW-0507">mRNA processing</keyword>
<accession>A0A1Q3EDR6</accession>
<proteinExistence type="predicted"/>
<gene>
    <name evidence="11" type="ORF">LENED_007156</name>
</gene>
<keyword evidence="7" id="KW-0539">Nucleus</keyword>
<evidence type="ECO:0000313" key="12">
    <source>
        <dbReference type="Proteomes" id="UP000188533"/>
    </source>
</evidence>
<dbReference type="GO" id="GO:0071031">
    <property type="term" value="P:nuclear mRNA surveillance of mRNA 3'-end processing"/>
    <property type="evidence" value="ECO:0007669"/>
    <property type="project" value="TreeGrafter"/>
</dbReference>
<evidence type="ECO:0000259" key="10">
    <source>
        <dbReference type="PROSITE" id="PS50158"/>
    </source>
</evidence>
<dbReference type="EMBL" id="BDGU01000245">
    <property type="protein sequence ID" value="GAW05309.1"/>
    <property type="molecule type" value="Genomic_DNA"/>
</dbReference>
<dbReference type="GO" id="GO:0006397">
    <property type="term" value="P:mRNA processing"/>
    <property type="evidence" value="ECO:0007669"/>
    <property type="project" value="UniProtKB-KW"/>
</dbReference>
<sequence length="498" mass="55864">MAQPEIIDLTLPSSQSPHASFADEDVQIIPQPKKRKSSRSKDNKKSTKKLRSETPIDNSKLFIVDLDPSEALRPTISTIPQEHESNEGKLLLPAHVSVLGSVPVEIIAPASEDQDYVEYLDYGGPDELGVTRYFQLEPDRTKTASVIVCKHCGVKGDHKTSACSVIICLTCGVRNEHSTYSCPISKVCFACGMKGHLSASCPNRGKLANTYDDCDRCGSSAHATSECPTHWRIYHYVKDADRISTMEARRSKKTRPLGQGGEGYIAEDSWCYNCGECGHWGDDCEVMRHVHDIPDENSAFGITNLLTGPFSEIETGNTDRAPREWELDSTEWNDWGGRVPINVGRQAKKKEIARMRAHLLDDEDEDDPFSRLAKPMRDGAKKNPGNGQKPPSQPKKMRFELKVKGASNQASGPQDLLRRISSDVGSKGSGRPKDNDTYHRQHGSGRSDKDRERKRNQYRDRDSPREDRNLKREQDRGREKGREQGPRYKGGYSNGYYR</sequence>
<dbReference type="InterPro" id="IPR036875">
    <property type="entry name" value="Znf_CCHC_sf"/>
</dbReference>
<reference evidence="11 12" key="1">
    <citation type="submission" date="2016-08" db="EMBL/GenBank/DDBJ databases">
        <authorList>
            <consortium name="Lentinula edodes genome sequencing consortium"/>
            <person name="Sakamoto Y."/>
            <person name="Nakade K."/>
            <person name="Sato S."/>
            <person name="Yoshida Y."/>
            <person name="Miyazaki K."/>
            <person name="Natsume S."/>
            <person name="Konno N."/>
        </authorList>
    </citation>
    <scope>NUCLEOTIDE SEQUENCE [LARGE SCALE GENOMIC DNA]</scope>
    <source>
        <strain evidence="11 12">NBRC 111202</strain>
    </source>
</reference>
<dbReference type="GO" id="GO:0071038">
    <property type="term" value="P:TRAMP-dependent tRNA surveillance pathway"/>
    <property type="evidence" value="ECO:0007669"/>
    <property type="project" value="TreeGrafter"/>
</dbReference>
<dbReference type="STRING" id="5353.A0A1Q3EDR6"/>
<comment type="subcellular location">
    <subcellularLocation>
        <location evidence="1">Nucleus</location>
    </subcellularLocation>
</comment>
<dbReference type="PANTHER" id="PTHR46543:SF1">
    <property type="entry name" value="ZINC FINGER CCHC DOMAIN-CONTAINING PROTEIN 7"/>
    <property type="match status" value="1"/>
</dbReference>
<evidence type="ECO:0000256" key="6">
    <source>
        <dbReference type="ARBA" id="ARBA00022833"/>
    </source>
</evidence>
<dbReference type="AlphaFoldDB" id="A0A1Q3EDR6"/>
<dbReference type="SUPFAM" id="SSF57756">
    <property type="entry name" value="Retrovirus zinc finger-like domains"/>
    <property type="match status" value="2"/>
</dbReference>
<dbReference type="GO" id="GO:0071039">
    <property type="term" value="P:nuclear polyadenylation-dependent CUT catabolic process"/>
    <property type="evidence" value="ECO:0007669"/>
    <property type="project" value="TreeGrafter"/>
</dbReference>
<dbReference type="PANTHER" id="PTHR46543">
    <property type="entry name" value="ZINC FINGER CCHC DOMAIN-CONTAINING PROTEIN 7"/>
    <property type="match status" value="1"/>
</dbReference>
<evidence type="ECO:0000256" key="5">
    <source>
        <dbReference type="ARBA" id="ARBA00022771"/>
    </source>
</evidence>
<name>A0A1Q3EDR6_LENED</name>
<evidence type="ECO:0000313" key="11">
    <source>
        <dbReference type="EMBL" id="GAW05309.1"/>
    </source>
</evidence>
<dbReference type="InterPro" id="IPR001878">
    <property type="entry name" value="Znf_CCHC"/>
</dbReference>
<evidence type="ECO:0000256" key="9">
    <source>
        <dbReference type="SAM" id="MobiDB-lite"/>
    </source>
</evidence>
<keyword evidence="12" id="KW-1185">Reference proteome</keyword>
<dbReference type="PROSITE" id="PS50158">
    <property type="entry name" value="ZF_CCHC"/>
    <property type="match status" value="2"/>
</dbReference>
<dbReference type="Gene3D" id="4.10.60.10">
    <property type="entry name" value="Zinc finger, CCHC-type"/>
    <property type="match status" value="1"/>
</dbReference>
<dbReference type="GO" id="GO:0071035">
    <property type="term" value="P:nuclear polyadenylation-dependent rRNA catabolic process"/>
    <property type="evidence" value="ECO:0007669"/>
    <property type="project" value="TreeGrafter"/>
</dbReference>
<evidence type="ECO:0000256" key="8">
    <source>
        <dbReference type="PROSITE-ProRule" id="PRU00047"/>
    </source>
</evidence>
<feature type="region of interest" description="Disordered" evidence="9">
    <location>
        <begin position="1"/>
        <end position="52"/>
    </location>
</feature>
<organism evidence="11 12">
    <name type="scientific">Lentinula edodes</name>
    <name type="common">Shiitake mushroom</name>
    <name type="synonym">Lentinus edodes</name>
    <dbReference type="NCBI Taxonomy" id="5353"/>
    <lineage>
        <taxon>Eukaryota</taxon>
        <taxon>Fungi</taxon>
        <taxon>Dikarya</taxon>
        <taxon>Basidiomycota</taxon>
        <taxon>Agaricomycotina</taxon>
        <taxon>Agaricomycetes</taxon>
        <taxon>Agaricomycetidae</taxon>
        <taxon>Agaricales</taxon>
        <taxon>Marasmiineae</taxon>
        <taxon>Omphalotaceae</taxon>
        <taxon>Lentinula</taxon>
    </lineage>
</organism>